<protein>
    <submittedName>
        <fullName evidence="1">Uncharacterized protein</fullName>
    </submittedName>
</protein>
<gene>
    <name evidence="1" type="ORF">E4V82_02335</name>
</gene>
<name>A0A5N7IWU9_9CLOT</name>
<accession>A0A5N7IWU9</accession>
<organism evidence="1 2">
    <name type="scientific">Clostridium estertheticum</name>
    <dbReference type="NCBI Taxonomy" id="238834"/>
    <lineage>
        <taxon>Bacteria</taxon>
        <taxon>Bacillati</taxon>
        <taxon>Bacillota</taxon>
        <taxon>Clostridia</taxon>
        <taxon>Eubacteriales</taxon>
        <taxon>Clostridiaceae</taxon>
        <taxon>Clostridium</taxon>
    </lineage>
</organism>
<dbReference type="EMBL" id="SPSF01000011">
    <property type="protein sequence ID" value="MPQ60953.1"/>
    <property type="molecule type" value="Genomic_DNA"/>
</dbReference>
<proteinExistence type="predicted"/>
<dbReference type="RefSeq" id="WP_152750090.1">
    <property type="nucleotide sequence ID" value="NZ_SPSE01000012.1"/>
</dbReference>
<evidence type="ECO:0000313" key="2">
    <source>
        <dbReference type="Proteomes" id="UP000342249"/>
    </source>
</evidence>
<dbReference type="AlphaFoldDB" id="A0A5N7IWU9"/>
<comment type="caution">
    <text evidence="1">The sequence shown here is derived from an EMBL/GenBank/DDBJ whole genome shotgun (WGS) entry which is preliminary data.</text>
</comment>
<sequence>MRDLDIIVVHSLPGRVRLRLIRAPRSINNMLLQISKHDGILLVSFNPISKSLLVHYNPSVVSATEIIVRAAMALSVDYKNSSVKITNRALDKALKPIDYISGLALGIAGLARVAKFGLSSIKYLSYGAGTSTVLAVIYHAWLEVKKDGIYDPEVISVVYLINSLIKGNFLTASMVTWIATFGRHLFEPIKETCVLDAYEIVGEDEQPYIDVSIRPVVNRRFISNPLRIAVFGLGRFIGINPRKYQTGFMEQIRQMSRKHGNILEGIGNKPSPVYMRLD</sequence>
<evidence type="ECO:0000313" key="1">
    <source>
        <dbReference type="EMBL" id="MPQ60953.1"/>
    </source>
</evidence>
<dbReference type="Proteomes" id="UP000342249">
    <property type="component" value="Unassembled WGS sequence"/>
</dbReference>
<reference evidence="1 2" key="1">
    <citation type="journal article" date="2019" name="Lett. Appl. Microbiol.">
        <title>A case of 'blown pack' spoilage of vacuum-packaged pork likely associated with Clostridium estertheticum in Canada.</title>
        <authorList>
            <person name="Zhang P."/>
            <person name="Ward P."/>
            <person name="McMullen L.M."/>
            <person name="Yang X."/>
        </authorList>
    </citation>
    <scope>NUCLEOTIDE SEQUENCE [LARGE SCALE GENOMIC DNA]</scope>
    <source>
        <strain evidence="1 2">MA19</strain>
    </source>
</reference>